<dbReference type="InterPro" id="IPR036890">
    <property type="entry name" value="HATPase_C_sf"/>
</dbReference>
<reference evidence="2 3" key="1">
    <citation type="submission" date="2018-06" db="EMBL/GenBank/DDBJ databases">
        <title>Genomic Encyclopedia of Archaeal and Bacterial Type Strains, Phase II (KMG-II): from individual species to whole genera.</title>
        <authorList>
            <person name="Goeker M."/>
        </authorList>
    </citation>
    <scope>NUCLEOTIDE SEQUENCE [LARGE SCALE GENOMIC DNA]</scope>
    <source>
        <strain evidence="2 3">DSM 25663</strain>
    </source>
</reference>
<protein>
    <submittedName>
        <fullName evidence="2">Histidine kinase/DNA gyrase B/HSP90-like ATPase</fullName>
    </submittedName>
</protein>
<organism evidence="2 3">
    <name type="scientific">Flavobacterium aciduliphilum</name>
    <dbReference type="NCBI Taxonomy" id="1101402"/>
    <lineage>
        <taxon>Bacteria</taxon>
        <taxon>Pseudomonadati</taxon>
        <taxon>Bacteroidota</taxon>
        <taxon>Flavobacteriia</taxon>
        <taxon>Flavobacteriales</taxon>
        <taxon>Flavobacteriaceae</taxon>
        <taxon>Flavobacterium</taxon>
    </lineage>
</organism>
<keyword evidence="2" id="KW-0418">Kinase</keyword>
<sequence>MKSIIGPRILEKLRSSDYKNTVYALAEIIDNSIDAEAKNIDVITITKDGSIRDIYFVDNGNGMNESILQNCVIFSESNNPPGIKNTGFFGMGLPNSSLSQCTKFSVSSNINGTWMQNSVDIKQMIASNTLDLNPIYKADIREINNILEKSKIEKPKTIIHWTNLDKIDTVRPQTLMDRCERLIGRIHRYKINNGHTINFLNYSDGNKKPDIDHIFIENDPLYLTKGKSQIASKINILAKVKNSENPEFSLDHYFSKYITSDIEKVHPLFYCPEEAQQTISIKWNGKTYTINLKLAVAYKDVQKPGTREGGKTLFGKELGAKVRGNSNYPSGNISWVRNDREITCGNYSLFNVTQENQRFWSIELNYDTSKTNDNVLDKLLGLSNSKQSLKYTPDTEHPIDESETANENNKRQELIARITNALNDAIQKANKILSQQAREWKAKEDLIKGTTSGGGGILPGGTPTTYKVLLEALGKGALLSEQDVEILTTKLKKYLPFIEKSMIESAVRKYSEIGLQNLIIYCELDERDLFQTDKYQGINITLINTKHLFYSKIIEPLKEKNDNDILVSVELLISSLSRAGENNYFDRKKEDIKELFELTSKDLKNLLNQQSTVGQNLDDDIEDENVLFEEDNIT</sequence>
<dbReference type="AlphaFoldDB" id="A0A328YHY7"/>
<dbReference type="OrthoDB" id="9813438at2"/>
<gene>
    <name evidence="2" type="ORF">CLV55_10327</name>
</gene>
<dbReference type="Gene3D" id="3.30.565.10">
    <property type="entry name" value="Histidine kinase-like ATPase, C-terminal domain"/>
    <property type="match status" value="1"/>
</dbReference>
<accession>A0A328YHY7</accession>
<keyword evidence="2" id="KW-0808">Transferase</keyword>
<comment type="caution">
    <text evidence="2">The sequence shown here is derived from an EMBL/GenBank/DDBJ whole genome shotgun (WGS) entry which is preliminary data.</text>
</comment>
<dbReference type="EMBL" id="QLSZ01000003">
    <property type="protein sequence ID" value="RAR73708.1"/>
    <property type="molecule type" value="Genomic_DNA"/>
</dbReference>
<dbReference type="GO" id="GO:0016301">
    <property type="term" value="F:kinase activity"/>
    <property type="evidence" value="ECO:0007669"/>
    <property type="project" value="UniProtKB-KW"/>
</dbReference>
<feature type="region of interest" description="Disordered" evidence="1">
    <location>
        <begin position="389"/>
        <end position="408"/>
    </location>
</feature>
<dbReference type="SUPFAM" id="SSF55874">
    <property type="entry name" value="ATPase domain of HSP90 chaperone/DNA topoisomerase II/histidine kinase"/>
    <property type="match status" value="1"/>
</dbReference>
<dbReference type="Proteomes" id="UP000248840">
    <property type="component" value="Unassembled WGS sequence"/>
</dbReference>
<evidence type="ECO:0000313" key="3">
    <source>
        <dbReference type="Proteomes" id="UP000248840"/>
    </source>
</evidence>
<dbReference type="Pfam" id="PF13589">
    <property type="entry name" value="HATPase_c_3"/>
    <property type="match status" value="1"/>
</dbReference>
<dbReference type="RefSeq" id="WP_112112514.1">
    <property type="nucleotide sequence ID" value="NZ_QLSZ01000003.1"/>
</dbReference>
<proteinExistence type="predicted"/>
<evidence type="ECO:0000256" key="1">
    <source>
        <dbReference type="SAM" id="MobiDB-lite"/>
    </source>
</evidence>
<name>A0A328YHY7_9FLAO</name>
<evidence type="ECO:0000313" key="2">
    <source>
        <dbReference type="EMBL" id="RAR73708.1"/>
    </source>
</evidence>
<keyword evidence="3" id="KW-1185">Reference proteome</keyword>